<dbReference type="PRINTS" id="PR00722">
    <property type="entry name" value="CHYMOTRYPSIN"/>
</dbReference>
<dbReference type="SUPFAM" id="SSF50494">
    <property type="entry name" value="Trypsin-like serine proteases"/>
    <property type="match status" value="1"/>
</dbReference>
<proteinExistence type="predicted"/>
<dbReference type="Gene3D" id="2.40.10.10">
    <property type="entry name" value="Trypsin-like serine proteases"/>
    <property type="match status" value="1"/>
</dbReference>
<feature type="signal peptide" evidence="5">
    <location>
        <begin position="1"/>
        <end position="22"/>
    </location>
</feature>
<keyword evidence="2" id="KW-0964">Secreted</keyword>
<dbReference type="InterPro" id="IPR033116">
    <property type="entry name" value="TRYPSIN_SER"/>
</dbReference>
<dbReference type="InterPro" id="IPR001254">
    <property type="entry name" value="Trypsin_dom"/>
</dbReference>
<dbReference type="InterPro" id="IPR009003">
    <property type="entry name" value="Peptidase_S1_PA"/>
</dbReference>
<evidence type="ECO:0000259" key="6">
    <source>
        <dbReference type="PROSITE" id="PS50240"/>
    </source>
</evidence>
<dbReference type="PROSITE" id="PS00135">
    <property type="entry name" value="TRYPSIN_SER"/>
    <property type="match status" value="1"/>
</dbReference>
<comment type="caution">
    <text evidence="7">The sequence shown here is derived from an EMBL/GenBank/DDBJ whole genome shotgun (WGS) entry which is preliminary data.</text>
</comment>
<dbReference type="EMBL" id="VCGU01000011">
    <property type="protein sequence ID" value="TRY66930.1"/>
    <property type="molecule type" value="Genomic_DNA"/>
</dbReference>
<protein>
    <recommendedName>
        <fullName evidence="6">Peptidase S1 domain-containing protein</fullName>
    </recommendedName>
</protein>
<dbReference type="AlphaFoldDB" id="A0A553NNH5"/>
<dbReference type="PROSITE" id="PS50240">
    <property type="entry name" value="TRYPSIN_DOM"/>
    <property type="match status" value="1"/>
</dbReference>
<dbReference type="PANTHER" id="PTHR24252:SF7">
    <property type="entry name" value="HYALIN"/>
    <property type="match status" value="1"/>
</dbReference>
<evidence type="ECO:0000256" key="5">
    <source>
        <dbReference type="SAM" id="SignalP"/>
    </source>
</evidence>
<dbReference type="OrthoDB" id="10061449at2759"/>
<evidence type="ECO:0000256" key="2">
    <source>
        <dbReference type="ARBA" id="ARBA00022525"/>
    </source>
</evidence>
<dbReference type="Pfam" id="PF00089">
    <property type="entry name" value="Trypsin"/>
    <property type="match status" value="1"/>
</dbReference>
<gene>
    <name evidence="7" type="ORF">TCAL_08030</name>
</gene>
<dbReference type="GO" id="GO:0006508">
    <property type="term" value="P:proteolysis"/>
    <property type="evidence" value="ECO:0007669"/>
    <property type="project" value="UniProtKB-KW"/>
</dbReference>
<dbReference type="GO" id="GO:0004252">
    <property type="term" value="F:serine-type endopeptidase activity"/>
    <property type="evidence" value="ECO:0007669"/>
    <property type="project" value="InterPro"/>
</dbReference>
<keyword evidence="4" id="KW-0378">Hydrolase</keyword>
<evidence type="ECO:0000256" key="4">
    <source>
        <dbReference type="RuleBase" id="RU363034"/>
    </source>
</evidence>
<dbReference type="CDD" id="cd00190">
    <property type="entry name" value="Tryp_SPc"/>
    <property type="match status" value="1"/>
</dbReference>
<dbReference type="InterPro" id="IPR001314">
    <property type="entry name" value="Peptidase_S1A"/>
</dbReference>
<dbReference type="STRING" id="6832.A0A553NNH5"/>
<feature type="domain" description="Peptidase S1" evidence="6">
    <location>
        <begin position="56"/>
        <end position="308"/>
    </location>
</feature>
<dbReference type="SMART" id="SM00020">
    <property type="entry name" value="Tryp_SPc"/>
    <property type="match status" value="1"/>
</dbReference>
<evidence type="ECO:0000256" key="3">
    <source>
        <dbReference type="ARBA" id="ARBA00023157"/>
    </source>
</evidence>
<reference evidence="7 8" key="1">
    <citation type="journal article" date="2018" name="Nat. Ecol. Evol.">
        <title>Genomic signatures of mitonuclear coevolution across populations of Tigriopus californicus.</title>
        <authorList>
            <person name="Barreto F.S."/>
            <person name="Watson E.T."/>
            <person name="Lima T.G."/>
            <person name="Willett C.S."/>
            <person name="Edmands S."/>
            <person name="Li W."/>
            <person name="Burton R.S."/>
        </authorList>
    </citation>
    <scope>NUCLEOTIDE SEQUENCE [LARGE SCALE GENOMIC DNA]</scope>
    <source>
        <strain evidence="7 8">San Diego</strain>
    </source>
</reference>
<keyword evidence="5" id="KW-0732">Signal</keyword>
<dbReference type="GO" id="GO:0005576">
    <property type="term" value="C:extracellular region"/>
    <property type="evidence" value="ECO:0007669"/>
    <property type="project" value="UniProtKB-SubCell"/>
</dbReference>
<keyword evidence="4" id="KW-0645">Protease</keyword>
<dbReference type="PANTHER" id="PTHR24252">
    <property type="entry name" value="ACROSIN-RELATED"/>
    <property type="match status" value="1"/>
</dbReference>
<name>A0A553NNH5_TIGCA</name>
<evidence type="ECO:0000313" key="8">
    <source>
        <dbReference type="Proteomes" id="UP000318571"/>
    </source>
</evidence>
<comment type="subcellular location">
    <subcellularLocation>
        <location evidence="1">Secreted</location>
    </subcellularLocation>
</comment>
<dbReference type="FunFam" id="2.40.10.10:FF:000038">
    <property type="entry name" value="Serine protease"/>
    <property type="match status" value="1"/>
</dbReference>
<evidence type="ECO:0000313" key="7">
    <source>
        <dbReference type="EMBL" id="TRY66930.1"/>
    </source>
</evidence>
<feature type="chain" id="PRO_5022171900" description="Peptidase S1 domain-containing protein" evidence="5">
    <location>
        <begin position="23"/>
        <end position="308"/>
    </location>
</feature>
<dbReference type="InterPro" id="IPR018114">
    <property type="entry name" value="TRYPSIN_HIS"/>
</dbReference>
<dbReference type="InterPro" id="IPR043504">
    <property type="entry name" value="Peptidase_S1_PA_chymotrypsin"/>
</dbReference>
<evidence type="ECO:0000256" key="1">
    <source>
        <dbReference type="ARBA" id="ARBA00004613"/>
    </source>
</evidence>
<dbReference type="PROSITE" id="PS00134">
    <property type="entry name" value="TRYPSIN_HIS"/>
    <property type="match status" value="1"/>
</dbReference>
<accession>A0A553NNH5</accession>
<sequence>MNTRLLFTLMGMLIELLNPSMAGKIALPVAHELNTLENHVCGQRRGYFPFDLATRIVGGVEAYPGEFPWQVSLQVLRKKPVEHDIEKNPSSSYHICGASVISSDYILTAAHCVKDFSKDKLVVIAGDHNILQFEGPEQASRLLNVKIHENYNPQSFEADIALLELASPLFLDGNRVAPICLPSTSKASKSVAVASGWGTLEQYGSLPNVLYQVALPIMPTESCQAMYNTVDYGAGDFIQKGMLCAGYKDGGRDSCQGDSGGPLACKQSDGTYTLCGIVSWGFGCAQPNLPGVYTDVFYYMDWIRANSL</sequence>
<keyword evidence="8" id="KW-1185">Reference proteome</keyword>
<organism evidence="7 8">
    <name type="scientific">Tigriopus californicus</name>
    <name type="common">Marine copepod</name>
    <dbReference type="NCBI Taxonomy" id="6832"/>
    <lineage>
        <taxon>Eukaryota</taxon>
        <taxon>Metazoa</taxon>
        <taxon>Ecdysozoa</taxon>
        <taxon>Arthropoda</taxon>
        <taxon>Crustacea</taxon>
        <taxon>Multicrustacea</taxon>
        <taxon>Hexanauplia</taxon>
        <taxon>Copepoda</taxon>
        <taxon>Harpacticoida</taxon>
        <taxon>Harpacticidae</taxon>
        <taxon>Tigriopus</taxon>
    </lineage>
</organism>
<keyword evidence="4" id="KW-0720">Serine protease</keyword>
<dbReference type="Proteomes" id="UP000318571">
    <property type="component" value="Chromosome 4"/>
</dbReference>
<keyword evidence="3" id="KW-1015">Disulfide bond</keyword>